<dbReference type="EMBL" id="AZFQ01000036">
    <property type="protein sequence ID" value="KRL98738.1"/>
    <property type="molecule type" value="Genomic_DNA"/>
</dbReference>
<dbReference type="GO" id="GO:0009401">
    <property type="term" value="P:phosphoenolpyruvate-dependent sugar phosphotransferase system"/>
    <property type="evidence" value="ECO:0007669"/>
    <property type="project" value="UniProtKB-KW"/>
</dbReference>
<gene>
    <name evidence="7" type="ORF">FD50_GL000546</name>
</gene>
<dbReference type="OrthoDB" id="95460at2"/>
<keyword evidence="4" id="KW-0808">Transferase</keyword>
<keyword evidence="3" id="KW-0762">Sugar transport</keyword>
<evidence type="ECO:0000256" key="4">
    <source>
        <dbReference type="ARBA" id="ARBA00022679"/>
    </source>
</evidence>
<dbReference type="GO" id="GO:0016020">
    <property type="term" value="C:membrane"/>
    <property type="evidence" value="ECO:0007669"/>
    <property type="project" value="InterPro"/>
</dbReference>
<evidence type="ECO:0000313" key="8">
    <source>
        <dbReference type="Proteomes" id="UP000051166"/>
    </source>
</evidence>
<dbReference type="InterPro" id="IPR002178">
    <property type="entry name" value="PTS_EIIA_type-2_dom"/>
</dbReference>
<evidence type="ECO:0000256" key="3">
    <source>
        <dbReference type="ARBA" id="ARBA00022597"/>
    </source>
</evidence>
<sequence>MSPTSLGSILDRKTIITDLKADTKYDVIKELAKKFFEQNYIDSIDEFVEAVYEREGEGATGIGNGVAIPHGKSTTVKRSGVAIAILEHEIKWESLDDTGAKVVVLFDVGNDSEGAKKHLHTLSLFARKLGKSEVIDSLLNSKTVDDVIKAFDE</sequence>
<evidence type="ECO:0000313" key="7">
    <source>
        <dbReference type="EMBL" id="KRL98738.1"/>
    </source>
</evidence>
<accession>A0A0R1V6M6</accession>
<dbReference type="InterPro" id="IPR004715">
    <property type="entry name" value="PTS_IIA_fruc"/>
</dbReference>
<dbReference type="InterPro" id="IPR016152">
    <property type="entry name" value="PTrfase/Anion_transptr"/>
</dbReference>
<dbReference type="InterPro" id="IPR051541">
    <property type="entry name" value="PTS_SugarTrans_NitroReg"/>
</dbReference>
<protein>
    <submittedName>
        <fullName evidence="7">PTS system fructose-specific IIA component</fullName>
    </submittedName>
</protein>
<dbReference type="GO" id="GO:0008982">
    <property type="term" value="F:protein-N(PI)-phosphohistidine-sugar phosphotransferase activity"/>
    <property type="evidence" value="ECO:0007669"/>
    <property type="project" value="InterPro"/>
</dbReference>
<comment type="caution">
    <text evidence="7">The sequence shown here is derived from an EMBL/GenBank/DDBJ whole genome shotgun (WGS) entry which is preliminary data.</text>
</comment>
<keyword evidence="1" id="KW-0813">Transport</keyword>
<dbReference type="Pfam" id="PF00359">
    <property type="entry name" value="PTS_EIIA_2"/>
    <property type="match status" value="1"/>
</dbReference>
<dbReference type="STRING" id="1423801.FD50_GL000546"/>
<feature type="domain" description="PTS EIIA type-2" evidence="6">
    <location>
        <begin position="8"/>
        <end position="153"/>
    </location>
</feature>
<dbReference type="PROSITE" id="PS51094">
    <property type="entry name" value="PTS_EIIA_TYPE_2"/>
    <property type="match status" value="1"/>
</dbReference>
<dbReference type="RefSeq" id="WP_056960693.1">
    <property type="nucleotide sequence ID" value="NZ_AZFQ01000036.1"/>
</dbReference>
<evidence type="ECO:0000256" key="5">
    <source>
        <dbReference type="ARBA" id="ARBA00022683"/>
    </source>
</evidence>
<name>A0A0R1V6M6_9LACO</name>
<dbReference type="SUPFAM" id="SSF55804">
    <property type="entry name" value="Phoshotransferase/anion transport protein"/>
    <property type="match status" value="1"/>
</dbReference>
<proteinExistence type="predicted"/>
<dbReference type="AlphaFoldDB" id="A0A0R1V6M6"/>
<keyword evidence="2" id="KW-0597">Phosphoprotein</keyword>
<dbReference type="PATRIC" id="fig|1423801.4.peg.555"/>
<keyword evidence="8" id="KW-1185">Reference proteome</keyword>
<dbReference type="PROSITE" id="PS00372">
    <property type="entry name" value="PTS_EIIA_TYPE_2_HIS"/>
    <property type="match status" value="1"/>
</dbReference>
<keyword evidence="5" id="KW-0598">Phosphotransferase system</keyword>
<dbReference type="Proteomes" id="UP000051166">
    <property type="component" value="Unassembled WGS sequence"/>
</dbReference>
<organism evidence="7 8">
    <name type="scientific">Liquorilactobacillus satsumensis DSM 16230 = JCM 12392</name>
    <dbReference type="NCBI Taxonomy" id="1423801"/>
    <lineage>
        <taxon>Bacteria</taxon>
        <taxon>Bacillati</taxon>
        <taxon>Bacillota</taxon>
        <taxon>Bacilli</taxon>
        <taxon>Lactobacillales</taxon>
        <taxon>Lactobacillaceae</taxon>
        <taxon>Liquorilactobacillus</taxon>
    </lineage>
</organism>
<dbReference type="PANTHER" id="PTHR47738">
    <property type="entry name" value="PTS SYSTEM FRUCTOSE-LIKE EIIA COMPONENT-RELATED"/>
    <property type="match status" value="1"/>
</dbReference>
<dbReference type="CDD" id="cd00211">
    <property type="entry name" value="PTS_IIA_fru"/>
    <property type="match status" value="1"/>
</dbReference>
<dbReference type="Gene3D" id="3.40.930.10">
    <property type="entry name" value="Mannitol-specific EII, Chain A"/>
    <property type="match status" value="1"/>
</dbReference>
<evidence type="ECO:0000256" key="2">
    <source>
        <dbReference type="ARBA" id="ARBA00022553"/>
    </source>
</evidence>
<dbReference type="PANTHER" id="PTHR47738:SF2">
    <property type="entry name" value="PTS SYSTEM FRUCTOSE-LIKE EIIA COMPONENT"/>
    <property type="match status" value="1"/>
</dbReference>
<evidence type="ECO:0000259" key="6">
    <source>
        <dbReference type="PROSITE" id="PS51094"/>
    </source>
</evidence>
<dbReference type="GeneID" id="98307981"/>
<reference evidence="7 8" key="1">
    <citation type="journal article" date="2015" name="Genome Announc.">
        <title>Expanding the biotechnology potential of lactobacilli through comparative genomics of 213 strains and associated genera.</title>
        <authorList>
            <person name="Sun Z."/>
            <person name="Harris H.M."/>
            <person name="McCann A."/>
            <person name="Guo C."/>
            <person name="Argimon S."/>
            <person name="Zhang W."/>
            <person name="Yang X."/>
            <person name="Jeffery I.B."/>
            <person name="Cooney J.C."/>
            <person name="Kagawa T.F."/>
            <person name="Liu W."/>
            <person name="Song Y."/>
            <person name="Salvetti E."/>
            <person name="Wrobel A."/>
            <person name="Rasinkangas P."/>
            <person name="Parkhill J."/>
            <person name="Rea M.C."/>
            <person name="O'Sullivan O."/>
            <person name="Ritari J."/>
            <person name="Douillard F.P."/>
            <person name="Paul Ross R."/>
            <person name="Yang R."/>
            <person name="Briner A.E."/>
            <person name="Felis G.E."/>
            <person name="de Vos W.M."/>
            <person name="Barrangou R."/>
            <person name="Klaenhammer T.R."/>
            <person name="Caufield P.W."/>
            <person name="Cui Y."/>
            <person name="Zhang H."/>
            <person name="O'Toole P.W."/>
        </authorList>
    </citation>
    <scope>NUCLEOTIDE SEQUENCE [LARGE SCALE GENOMIC DNA]</scope>
    <source>
        <strain evidence="7 8">DSM 16230</strain>
    </source>
</reference>
<dbReference type="NCBIfam" id="TIGR00848">
    <property type="entry name" value="fruA"/>
    <property type="match status" value="1"/>
</dbReference>
<evidence type="ECO:0000256" key="1">
    <source>
        <dbReference type="ARBA" id="ARBA00022448"/>
    </source>
</evidence>